<dbReference type="EMBL" id="CP034298">
    <property type="protein sequence ID" value="QHH10906.1"/>
    <property type="molecule type" value="Genomic_DNA"/>
</dbReference>
<evidence type="ECO:0000256" key="1">
    <source>
        <dbReference type="SAM" id="SignalP"/>
    </source>
</evidence>
<sequence>MQQGMLSSLLLSLSLLTLPVAVSAKEMQESVVEQWLQDTQIQTKVSELLEYVVRDEVDSLKFSLDRLAFPQQEVVRFRLLEKLEQQNIILTPRMALFVESQVRLTPTYQMLERGDGYEFSVPAFNYPAIASRLIKRWKQDQSTLDFVLQAERKELNLQQWLTGTSQQIQTRESLLIRELDSLSPSALKALTTQLTQANVTSWLPSTAVVVRMAQVSQDKAMYDLLWRMRADYNSQQELKRLADTGDAFSLQQLMNATINPSLKPHAIRLLTKSNPLSPEVKQFLIAKMALSEEATLVARQLAQQGHQTWLEELISSNRQVKARQIEQVLK</sequence>
<dbReference type="Proteomes" id="UP000464718">
    <property type="component" value="Chromosome i"/>
</dbReference>
<reference evidence="2" key="4">
    <citation type="submission" date="2019-12" db="EMBL/GenBank/DDBJ databases">
        <authorList>
            <consortium name="NCBI Pathogen Detection Project"/>
        </authorList>
    </citation>
    <scope>NUCLEOTIDE SEQUENCE</scope>
    <source>
        <strain evidence="2">1930</strain>
    </source>
</reference>
<reference evidence="7" key="6">
    <citation type="submission" date="2022-05" db="EMBL/GenBank/DDBJ databases">
        <title>Megaplasmid of Vibrio parahaemolyticus.</title>
        <authorList>
            <person name="Strauch E."/>
            <person name="Borowiak M."/>
        </authorList>
    </citation>
    <scope>NUCLEOTIDE SEQUENCE</scope>
    <source>
        <strain evidence="7">16-VB00198</strain>
    </source>
</reference>
<keyword evidence="1" id="KW-0732">Signal</keyword>
<evidence type="ECO:0000313" key="6">
    <source>
        <dbReference type="EMBL" id="QHH10906.1"/>
    </source>
</evidence>
<name>A0A072KT19_VIBPH</name>
<dbReference type="Proteomes" id="UP001163036">
    <property type="component" value="Chromosome 1"/>
</dbReference>
<proteinExistence type="predicted"/>
<evidence type="ECO:0000313" key="10">
    <source>
        <dbReference type="Proteomes" id="UP000518904"/>
    </source>
</evidence>
<dbReference type="Proteomes" id="UP000856022">
    <property type="component" value="Unassembled WGS sequence"/>
</dbReference>
<feature type="chain" id="PRO_5015027917" description="HEAT repeat domain-containing protein" evidence="1">
    <location>
        <begin position="25"/>
        <end position="330"/>
    </location>
</feature>
<keyword evidence="8" id="KW-1185">Reference proteome</keyword>
<dbReference type="Proteomes" id="UP000191946">
    <property type="component" value="Unassembled WGS sequence"/>
</dbReference>
<evidence type="ECO:0000313" key="8">
    <source>
        <dbReference type="Proteomes" id="UP000191946"/>
    </source>
</evidence>
<dbReference type="RefSeq" id="WP_005480957.1">
    <property type="nucleotide sequence ID" value="NZ_CABMHD010000004.1"/>
</dbReference>
<accession>A0A072KT19</accession>
<dbReference type="GeneID" id="1190590"/>
<evidence type="ECO:0008006" key="12">
    <source>
        <dbReference type="Google" id="ProtNLM"/>
    </source>
</evidence>
<dbReference type="EMBL" id="JABCLD010000999">
    <property type="protein sequence ID" value="NMU25316.1"/>
    <property type="molecule type" value="Genomic_DNA"/>
</dbReference>
<dbReference type="EMBL" id="JABCLB010001439">
    <property type="protein sequence ID" value="NMU84143.1"/>
    <property type="molecule type" value="Genomic_DNA"/>
</dbReference>
<dbReference type="EMBL" id="LHQV01000050">
    <property type="protein sequence ID" value="OQJ94157.1"/>
    <property type="molecule type" value="Genomic_DNA"/>
</dbReference>
<dbReference type="EMBL" id="DACQKT010000024">
    <property type="protein sequence ID" value="HAS6680062.1"/>
    <property type="molecule type" value="Genomic_DNA"/>
</dbReference>
<dbReference type="OrthoDB" id="5825090at2"/>
<dbReference type="AlphaFoldDB" id="A0A072KT19"/>
<dbReference type="OMA" id="YQVLERG"/>
<dbReference type="Proteomes" id="UP000555836">
    <property type="component" value="Unassembled WGS sequence"/>
</dbReference>
<reference evidence="2" key="2">
    <citation type="journal article" date="2018" name="Genome Biol.">
        <title>SKESA: strategic k-mer extension for scrupulous assemblies.</title>
        <authorList>
            <person name="Souvorov A."/>
            <person name="Agarwala R."/>
            <person name="Lipman D.J."/>
        </authorList>
    </citation>
    <scope>NUCLEOTIDE SEQUENCE</scope>
    <source>
        <strain evidence="2">1930</strain>
    </source>
</reference>
<evidence type="ECO:0000313" key="7">
    <source>
        <dbReference type="EMBL" id="UYV26516.1"/>
    </source>
</evidence>
<evidence type="ECO:0000313" key="3">
    <source>
        <dbReference type="EMBL" id="NMU25316.1"/>
    </source>
</evidence>
<organism evidence="3 11">
    <name type="scientific">Vibrio parahaemolyticus</name>
    <dbReference type="NCBI Taxonomy" id="670"/>
    <lineage>
        <taxon>Bacteria</taxon>
        <taxon>Pseudomonadati</taxon>
        <taxon>Pseudomonadota</taxon>
        <taxon>Gammaproteobacteria</taxon>
        <taxon>Vibrionales</taxon>
        <taxon>Vibrionaceae</taxon>
        <taxon>Vibrio</taxon>
    </lineage>
</organism>
<evidence type="ECO:0000313" key="2">
    <source>
        <dbReference type="EMBL" id="HAS6680062.1"/>
    </source>
</evidence>
<evidence type="ECO:0000313" key="11">
    <source>
        <dbReference type="Proteomes" id="UP000555836"/>
    </source>
</evidence>
<reference evidence="5 8" key="1">
    <citation type="submission" date="2015-08" db="EMBL/GenBank/DDBJ databases">
        <title>Draft Genome Sequences of Vibrio parahaemolyticus Strains.</title>
        <authorList>
            <person name="Gonzalez-Escalona N."/>
            <person name="DePaola A."/>
        </authorList>
    </citation>
    <scope>NUCLEOTIDE SEQUENCE [LARGE SCALE GENOMIC DNA]</scope>
    <source>
        <strain evidence="5 8">CFSAN001621</strain>
    </source>
</reference>
<feature type="signal peptide" evidence="1">
    <location>
        <begin position="1"/>
        <end position="24"/>
    </location>
</feature>
<reference evidence="10 11" key="5">
    <citation type="submission" date="2020-04" db="EMBL/GenBank/DDBJ databases">
        <title>Whole-genome sequencing of Vibrio spp. from China reveals different genetic environments of blaCTX-M-14 among diverse lineages.</title>
        <authorList>
            <person name="Zheng Z."/>
            <person name="Ye L."/>
            <person name="Chen S."/>
        </authorList>
    </citation>
    <scope>NUCLEOTIDE SEQUENCE [LARGE SCALE GENOMIC DNA]</scope>
    <source>
        <strain evidence="4 10">Vb0551</strain>
        <strain evidence="3 11">Vb0574</strain>
    </source>
</reference>
<dbReference type="Proteomes" id="UP000518904">
    <property type="component" value="Unassembled WGS sequence"/>
</dbReference>
<evidence type="ECO:0000313" key="9">
    <source>
        <dbReference type="Proteomes" id="UP000464718"/>
    </source>
</evidence>
<evidence type="ECO:0000313" key="4">
    <source>
        <dbReference type="EMBL" id="NMU84143.1"/>
    </source>
</evidence>
<protein>
    <recommendedName>
        <fullName evidence="12">HEAT repeat domain-containing protein</fullName>
    </recommendedName>
</protein>
<reference evidence="6 9" key="3">
    <citation type="submission" date="2018-12" db="EMBL/GenBank/DDBJ databases">
        <title>Genomic insights into the evolutionary origins and pathogenicity of five Vibrio parahaemolyticus strains isolated from the shrimp with acute hepatopancreatic necrosis disease (AHPND).</title>
        <authorList>
            <person name="Yang Q."/>
            <person name="Dong X."/>
            <person name="Xie G."/>
            <person name="Fu S."/>
            <person name="Zou P."/>
            <person name="Sun J."/>
            <person name="Wang Y."/>
            <person name="Huang J."/>
        </authorList>
    </citation>
    <scope>NUCLEOTIDE SEQUENCE [LARGE SCALE GENOMIC DNA]</scope>
    <source>
        <strain evidence="6 9">20160303005-1</strain>
    </source>
</reference>
<evidence type="ECO:0000313" key="5">
    <source>
        <dbReference type="EMBL" id="OQJ94157.1"/>
    </source>
</evidence>
<gene>
    <name evidence="5" type="ORF">AKG60_28445</name>
    <name evidence="6" type="ORF">EHC69_17085</name>
    <name evidence="4" type="ORF">HKB16_14750</name>
    <name evidence="3" type="ORF">HKB21_06760</name>
    <name evidence="2" type="ORF">I7278_25115</name>
    <name evidence="7" type="ORF">M5598_00300</name>
</gene>
<dbReference type="EMBL" id="CP097355">
    <property type="protein sequence ID" value="UYV26516.1"/>
    <property type="molecule type" value="Genomic_DNA"/>
</dbReference>